<evidence type="ECO:0000256" key="14">
    <source>
        <dbReference type="ARBA" id="ARBA00030753"/>
    </source>
</evidence>
<keyword evidence="7 17" id="KW-0812">Transmembrane</keyword>
<keyword evidence="11 17" id="KW-1133">Transmembrane helix</keyword>
<comment type="similarity">
    <text evidence="3">Belongs to the complex I NDUFB11 subunit family.</text>
</comment>
<evidence type="ECO:0000256" key="17">
    <source>
        <dbReference type="SAM" id="Phobius"/>
    </source>
</evidence>
<keyword evidence="6" id="KW-0679">Respiratory chain</keyword>
<keyword evidence="5" id="KW-0813">Transport</keyword>
<evidence type="ECO:0000256" key="15">
    <source>
        <dbReference type="ARBA" id="ARBA00031387"/>
    </source>
</evidence>
<keyword evidence="13 17" id="KW-0472">Membrane</keyword>
<feature type="transmembrane region" description="Helical" evidence="17">
    <location>
        <begin position="61"/>
        <end position="79"/>
    </location>
</feature>
<evidence type="ECO:0000256" key="6">
    <source>
        <dbReference type="ARBA" id="ARBA00022660"/>
    </source>
</evidence>
<evidence type="ECO:0000313" key="19">
    <source>
        <dbReference type="Proteomes" id="UP000663699"/>
    </source>
</evidence>
<dbReference type="Proteomes" id="UP000663699">
    <property type="component" value="Chromosome 11"/>
</dbReference>
<evidence type="ECO:0000256" key="10">
    <source>
        <dbReference type="ARBA" id="ARBA00022982"/>
    </source>
</evidence>
<evidence type="ECO:0000256" key="3">
    <source>
        <dbReference type="ARBA" id="ARBA00008915"/>
    </source>
</evidence>
<comment type="function">
    <text evidence="1">Accessory subunit of the mitochondrial membrane respiratory chain NADH dehydrogenase (Complex I), that is believed not to be involved in catalysis. Complex I functions in the transfer of electrons from NADH to the respiratory chain. The immediate electron acceptor for the enzyme is believed to be ubiquinone.</text>
</comment>
<keyword evidence="10" id="KW-0249">Electron transport</keyword>
<sequence length="103" mass="11892">MKSAGYRRIGRYLDGVTMCYFLRGDFSGVSGVRYGSGTPKYYEPTSVLFGEDTEDQDWRAIWKYGMGGFMLVATILYIYKPKTGIRVWALEEAKKRVYSEKKE</sequence>
<evidence type="ECO:0000256" key="9">
    <source>
        <dbReference type="ARBA" id="ARBA00022946"/>
    </source>
</evidence>
<accession>A0A899G0E3</accession>
<evidence type="ECO:0000313" key="18">
    <source>
        <dbReference type="EMBL" id="QSL66296.1"/>
    </source>
</evidence>
<keyword evidence="8" id="KW-0999">Mitochondrion inner membrane</keyword>
<dbReference type="Pfam" id="PF10183">
    <property type="entry name" value="ESSS"/>
    <property type="match status" value="1"/>
</dbReference>
<dbReference type="InterPro" id="IPR019329">
    <property type="entry name" value="NADH_UbQ_OxRdtase_ESSS_su"/>
</dbReference>
<keyword evidence="12" id="KW-0496">Mitochondrion</keyword>
<dbReference type="OrthoDB" id="2147978at2759"/>
<evidence type="ECO:0000256" key="12">
    <source>
        <dbReference type="ARBA" id="ARBA00023128"/>
    </source>
</evidence>
<evidence type="ECO:0000256" key="11">
    <source>
        <dbReference type="ARBA" id="ARBA00022989"/>
    </source>
</evidence>
<keyword evidence="9" id="KW-0809">Transit peptide</keyword>
<evidence type="ECO:0000256" key="4">
    <source>
        <dbReference type="ARBA" id="ARBA00018632"/>
    </source>
</evidence>
<comment type="subunit">
    <text evidence="16">Complex I is composed of 45 different subunits. Interacts with BCAP31.</text>
</comment>
<evidence type="ECO:0000256" key="7">
    <source>
        <dbReference type="ARBA" id="ARBA00022692"/>
    </source>
</evidence>
<evidence type="ECO:0000256" key="5">
    <source>
        <dbReference type="ARBA" id="ARBA00022448"/>
    </source>
</evidence>
<comment type="subcellular location">
    <subcellularLocation>
        <location evidence="2">Mitochondrion inner membrane</location>
        <topology evidence="2">Single-pass membrane protein</topology>
    </subcellularLocation>
</comment>
<dbReference type="AlphaFoldDB" id="A0A899G0E3"/>
<protein>
    <recommendedName>
        <fullName evidence="4">NADH dehydrogenase [ubiquinone] 1 beta subcomplex subunit 11, mitochondrial</fullName>
    </recommendedName>
    <alternativeName>
        <fullName evidence="15">Complex I-ESSS</fullName>
    </alternativeName>
    <alternativeName>
        <fullName evidence="14">NADH-ubiquinone oxidoreductase ESSS subunit</fullName>
    </alternativeName>
</protein>
<keyword evidence="19" id="KW-1185">Reference proteome</keyword>
<dbReference type="GO" id="GO:0005743">
    <property type="term" value="C:mitochondrial inner membrane"/>
    <property type="evidence" value="ECO:0007669"/>
    <property type="project" value="UniProtKB-SubCell"/>
</dbReference>
<evidence type="ECO:0000256" key="2">
    <source>
        <dbReference type="ARBA" id="ARBA00004434"/>
    </source>
</evidence>
<proteinExistence type="inferred from homology"/>
<name>A0A899G0E3_9ASCO</name>
<evidence type="ECO:0000256" key="16">
    <source>
        <dbReference type="ARBA" id="ARBA00046528"/>
    </source>
</evidence>
<dbReference type="EMBL" id="CP054542">
    <property type="protein sequence ID" value="QSL66296.1"/>
    <property type="molecule type" value="Genomic_DNA"/>
</dbReference>
<gene>
    <name evidence="18" type="ORF">MERGE_000674</name>
</gene>
<evidence type="ECO:0000256" key="8">
    <source>
        <dbReference type="ARBA" id="ARBA00022792"/>
    </source>
</evidence>
<evidence type="ECO:0000256" key="1">
    <source>
        <dbReference type="ARBA" id="ARBA00003195"/>
    </source>
</evidence>
<evidence type="ECO:0000256" key="13">
    <source>
        <dbReference type="ARBA" id="ARBA00023136"/>
    </source>
</evidence>
<organism evidence="18 19">
    <name type="scientific">Pneumocystis wakefieldiae</name>
    <dbReference type="NCBI Taxonomy" id="38082"/>
    <lineage>
        <taxon>Eukaryota</taxon>
        <taxon>Fungi</taxon>
        <taxon>Dikarya</taxon>
        <taxon>Ascomycota</taxon>
        <taxon>Taphrinomycotina</taxon>
        <taxon>Pneumocystomycetes</taxon>
        <taxon>Pneumocystaceae</taxon>
        <taxon>Pneumocystis</taxon>
    </lineage>
</organism>
<reference evidence="18" key="1">
    <citation type="submission" date="2020-06" db="EMBL/GenBank/DDBJ databases">
        <title>Genomes of multiple members of Pneumocystis genus reveal paths to human pathogen Pneumocystis jirovecii.</title>
        <authorList>
            <person name="Cisse O.H."/>
            <person name="Ma L."/>
            <person name="Dekker J."/>
            <person name="Khil P."/>
            <person name="Jo J."/>
            <person name="Brenchley J."/>
            <person name="Blair R."/>
            <person name="Pahar B."/>
            <person name="Chabe M."/>
            <person name="Van Rompay K.A."/>
            <person name="Keesler R."/>
            <person name="Sukura A."/>
            <person name="Hirsch V."/>
            <person name="Kutty G."/>
            <person name="Liu Y."/>
            <person name="Peng L."/>
            <person name="Chen J."/>
            <person name="Song J."/>
            <person name="Weissenbacher-Lang C."/>
            <person name="Xu J."/>
            <person name="Upham N.S."/>
            <person name="Stajich J.E."/>
            <person name="Cuomo C.A."/>
            <person name="Cushion M.T."/>
            <person name="Kovacs J.A."/>
        </authorList>
    </citation>
    <scope>NUCLEOTIDE SEQUENCE</scope>
    <source>
        <strain evidence="18">2A</strain>
    </source>
</reference>